<accession>A0A4D6M6E7</accession>
<gene>
    <name evidence="1" type="ORF">DEO72_LG6g1150</name>
</gene>
<keyword evidence="2" id="KW-1185">Reference proteome</keyword>
<name>A0A4D6M6E7_VIGUN</name>
<protein>
    <submittedName>
        <fullName evidence="1">Uncharacterized protein</fullName>
    </submittedName>
</protein>
<evidence type="ECO:0000313" key="1">
    <source>
        <dbReference type="EMBL" id="QCD96447.1"/>
    </source>
</evidence>
<reference evidence="1 2" key="1">
    <citation type="submission" date="2019-04" db="EMBL/GenBank/DDBJ databases">
        <title>An improved genome assembly and genetic linkage map for asparagus bean, Vigna unguiculata ssp. sesquipedialis.</title>
        <authorList>
            <person name="Xia Q."/>
            <person name="Zhang R."/>
            <person name="Dong Y."/>
        </authorList>
    </citation>
    <scope>NUCLEOTIDE SEQUENCE [LARGE SCALE GENOMIC DNA]</scope>
    <source>
        <tissue evidence="1">Leaf</tissue>
    </source>
</reference>
<dbReference type="AlphaFoldDB" id="A0A4D6M6E7"/>
<sequence length="99" mass="11150">MGLYKTFDAQPRSTAALERTKELKTEGTRDTGRLILNPNCENTREKQKGYSDDLEGYLRGAETDSELAREAWGGTLAKRPVSARGRDGWFSESESKMFN</sequence>
<dbReference type="Proteomes" id="UP000501690">
    <property type="component" value="Linkage Group LG6"/>
</dbReference>
<proteinExistence type="predicted"/>
<evidence type="ECO:0000313" key="2">
    <source>
        <dbReference type="Proteomes" id="UP000501690"/>
    </source>
</evidence>
<organism evidence="1 2">
    <name type="scientific">Vigna unguiculata</name>
    <name type="common">Cowpea</name>
    <dbReference type="NCBI Taxonomy" id="3917"/>
    <lineage>
        <taxon>Eukaryota</taxon>
        <taxon>Viridiplantae</taxon>
        <taxon>Streptophyta</taxon>
        <taxon>Embryophyta</taxon>
        <taxon>Tracheophyta</taxon>
        <taxon>Spermatophyta</taxon>
        <taxon>Magnoliopsida</taxon>
        <taxon>eudicotyledons</taxon>
        <taxon>Gunneridae</taxon>
        <taxon>Pentapetalae</taxon>
        <taxon>rosids</taxon>
        <taxon>fabids</taxon>
        <taxon>Fabales</taxon>
        <taxon>Fabaceae</taxon>
        <taxon>Papilionoideae</taxon>
        <taxon>50 kb inversion clade</taxon>
        <taxon>NPAAA clade</taxon>
        <taxon>indigoferoid/millettioid clade</taxon>
        <taxon>Phaseoleae</taxon>
        <taxon>Vigna</taxon>
    </lineage>
</organism>
<dbReference type="EMBL" id="CP039350">
    <property type="protein sequence ID" value="QCD96447.1"/>
    <property type="molecule type" value="Genomic_DNA"/>
</dbReference>